<dbReference type="EMBL" id="MU004184">
    <property type="protein sequence ID" value="KAF2499109.1"/>
    <property type="molecule type" value="Genomic_DNA"/>
</dbReference>
<evidence type="ECO:0000313" key="1">
    <source>
        <dbReference type="EMBL" id="KAF2499109.1"/>
    </source>
</evidence>
<keyword evidence="2" id="KW-1185">Reference proteome</keyword>
<dbReference type="OrthoDB" id="272141at2759"/>
<sequence>MVFRRADPSAINLTSKLFEYTPTQRPSAIDAIYQPFLDEFEGPDHEPLNIKHPTRPFLGLPKLSNDTLLEMLIAPQLN</sequence>
<dbReference type="Gene3D" id="1.10.510.10">
    <property type="entry name" value="Transferase(Phosphotransferase) domain 1"/>
    <property type="match status" value="1"/>
</dbReference>
<gene>
    <name evidence="1" type="ORF">BU16DRAFT_557443</name>
</gene>
<dbReference type="Proteomes" id="UP000799750">
    <property type="component" value="Unassembled WGS sequence"/>
</dbReference>
<protein>
    <submittedName>
        <fullName evidence="1">Uncharacterized protein</fullName>
    </submittedName>
</protein>
<evidence type="ECO:0000313" key="2">
    <source>
        <dbReference type="Proteomes" id="UP000799750"/>
    </source>
</evidence>
<reference evidence="1" key="1">
    <citation type="journal article" date="2020" name="Stud. Mycol.">
        <title>101 Dothideomycetes genomes: a test case for predicting lifestyles and emergence of pathogens.</title>
        <authorList>
            <person name="Haridas S."/>
            <person name="Albert R."/>
            <person name="Binder M."/>
            <person name="Bloem J."/>
            <person name="Labutti K."/>
            <person name="Salamov A."/>
            <person name="Andreopoulos B."/>
            <person name="Baker S."/>
            <person name="Barry K."/>
            <person name="Bills G."/>
            <person name="Bluhm B."/>
            <person name="Cannon C."/>
            <person name="Castanera R."/>
            <person name="Culley D."/>
            <person name="Daum C."/>
            <person name="Ezra D."/>
            <person name="Gonzalez J."/>
            <person name="Henrissat B."/>
            <person name="Kuo A."/>
            <person name="Liang C."/>
            <person name="Lipzen A."/>
            <person name="Lutzoni F."/>
            <person name="Magnuson J."/>
            <person name="Mondo S."/>
            <person name="Nolan M."/>
            <person name="Ohm R."/>
            <person name="Pangilinan J."/>
            <person name="Park H.-J."/>
            <person name="Ramirez L."/>
            <person name="Alfaro M."/>
            <person name="Sun H."/>
            <person name="Tritt A."/>
            <person name="Yoshinaga Y."/>
            <person name="Zwiers L.-H."/>
            <person name="Turgeon B."/>
            <person name="Goodwin S."/>
            <person name="Spatafora J."/>
            <person name="Crous P."/>
            <person name="Grigoriev I."/>
        </authorList>
    </citation>
    <scope>NUCLEOTIDE SEQUENCE</scope>
    <source>
        <strain evidence="1">CBS 269.34</strain>
    </source>
</reference>
<name>A0A6A6R3I2_9PEZI</name>
<organism evidence="1 2">
    <name type="scientific">Lophium mytilinum</name>
    <dbReference type="NCBI Taxonomy" id="390894"/>
    <lineage>
        <taxon>Eukaryota</taxon>
        <taxon>Fungi</taxon>
        <taxon>Dikarya</taxon>
        <taxon>Ascomycota</taxon>
        <taxon>Pezizomycotina</taxon>
        <taxon>Dothideomycetes</taxon>
        <taxon>Pleosporomycetidae</taxon>
        <taxon>Mytilinidiales</taxon>
        <taxon>Mytilinidiaceae</taxon>
        <taxon>Lophium</taxon>
    </lineage>
</organism>
<dbReference type="SUPFAM" id="SSF56112">
    <property type="entry name" value="Protein kinase-like (PK-like)"/>
    <property type="match status" value="1"/>
</dbReference>
<accession>A0A6A6R3I2</accession>
<dbReference type="InterPro" id="IPR011009">
    <property type="entry name" value="Kinase-like_dom_sf"/>
</dbReference>
<dbReference type="Gene3D" id="3.30.200.20">
    <property type="entry name" value="Phosphorylase Kinase, domain 1"/>
    <property type="match status" value="1"/>
</dbReference>
<dbReference type="AlphaFoldDB" id="A0A6A6R3I2"/>
<proteinExistence type="predicted"/>